<dbReference type="EMBL" id="QPFP01000043">
    <property type="protein sequence ID" value="TEB27032.1"/>
    <property type="molecule type" value="Genomic_DNA"/>
</dbReference>
<dbReference type="STRING" id="71717.A0A4Y7SYW6"/>
<dbReference type="GO" id="GO:0000175">
    <property type="term" value="F:3'-5'-RNA exonuclease activity"/>
    <property type="evidence" value="ECO:0007669"/>
    <property type="project" value="TreeGrafter"/>
</dbReference>
<accession>A0A4Y7SYW6</accession>
<dbReference type="PANTHER" id="PTHR23355">
    <property type="entry name" value="RIBONUCLEASE"/>
    <property type="match status" value="1"/>
</dbReference>
<dbReference type="Pfam" id="PF00773">
    <property type="entry name" value="RNB"/>
    <property type="match status" value="1"/>
</dbReference>
<proteinExistence type="predicted"/>
<dbReference type="OrthoDB" id="2285229at2759"/>
<dbReference type="InterPro" id="IPR012340">
    <property type="entry name" value="NA-bd_OB-fold"/>
</dbReference>
<dbReference type="AlphaFoldDB" id="A0A4Y7SYW6"/>
<name>A0A4Y7SYW6_COPMI</name>
<organism evidence="3 4">
    <name type="scientific">Coprinellus micaceus</name>
    <name type="common">Glistening ink-cap mushroom</name>
    <name type="synonym">Coprinus micaceus</name>
    <dbReference type="NCBI Taxonomy" id="71717"/>
    <lineage>
        <taxon>Eukaryota</taxon>
        <taxon>Fungi</taxon>
        <taxon>Dikarya</taxon>
        <taxon>Basidiomycota</taxon>
        <taxon>Agaricomycotina</taxon>
        <taxon>Agaricomycetes</taxon>
        <taxon>Agaricomycetidae</taxon>
        <taxon>Agaricales</taxon>
        <taxon>Agaricineae</taxon>
        <taxon>Psathyrellaceae</taxon>
        <taxon>Coprinellus</taxon>
    </lineage>
</organism>
<sequence>MLRQGARPALAHTQNIARQCRRSTSSGIWSTASSLPPSEGSRSASRASEPNSDNRKARRALKREHRFKKAPRTWGRLGEPETEARLRDMIQTKAHSLQSAEKETFLMDRFEAESESPSGLEDVEILPGSFIATRRNNITTLGIALGSEFQAGREAIAMFTPTGEVWYPFHDDVTFVLPAFISSNLTARCGLGEVPGNDKELSARMEVLKRLRELVHKLESQSAGRYLDSDIWKKFRANDPNAWGEIAVGDVARMISEKPQFDTIFAAHLFLMDDPLHFVAKHPYLITQTFNVRPQTEVQLISKVLQWKREDDKRLTRFAAKAKPIIAKNSQRIKESAMSSPTYEEPEKTPWNEDDKTILRFLQLSLRQTRSNQADPFLIARAAIMRMLDPTHPLFTEADVARLLVNLGVFSPWQDLLAIQYPNTEPEYDPASPVLARQERIAERSLLHRPQSGAPIGPEDFYSSDPLEPVRHDFGDLPVFVIDEPTAKELDDGVSIEPIPSEPGSYWLHAHIANPTATLPPTHILAIDALKQGETQYWQHHTVPLFPTSIVQHPDLGWSLGTQKGEPTKTITFSGKINGDGDLVDYKVRAGLINNVRVVTYDAANKILGYDPVASNNLRRPIGGPKVNVVEVVEVPELAKKELDDLQALHKVAQTIQANWCRTYVAHPSTDQAAVTYGDFPSGSMTPSLGGRTYEGFPEFRDFVVRSADSSQKGSMGIVQEVMRVAGRVGSMFALEHKLPMIRRALAPPVFLDQALKEELQAIRTPAGTVPSWRAVTNMAGVYAPQYTFSPDEHFHVGARAGEGYSRMTSPLRRALDLVGHWQLHRALLGKHADSPKPMFDVDWLDQFRVNFGITEGMWRKLSKNHTAFWVAQFLDKWMKGEVRGEGFVPYDPDKVYYGHTMTKGWPMWHQTGRAYTVEVPELGVVGSLQTSLATDFRFGTKVSMKLSRIDLKLKPVFEFSLADSEANYAQPFTP</sequence>
<dbReference type="Proteomes" id="UP000298030">
    <property type="component" value="Unassembled WGS sequence"/>
</dbReference>
<evidence type="ECO:0000259" key="2">
    <source>
        <dbReference type="SMART" id="SM00955"/>
    </source>
</evidence>
<keyword evidence="4" id="KW-1185">Reference proteome</keyword>
<feature type="region of interest" description="Disordered" evidence="1">
    <location>
        <begin position="1"/>
        <end position="71"/>
    </location>
</feature>
<dbReference type="SMART" id="SM00955">
    <property type="entry name" value="RNB"/>
    <property type="match status" value="1"/>
</dbReference>
<gene>
    <name evidence="3" type="ORF">FA13DRAFT_1736816</name>
</gene>
<dbReference type="GO" id="GO:0000932">
    <property type="term" value="C:P-body"/>
    <property type="evidence" value="ECO:0007669"/>
    <property type="project" value="TreeGrafter"/>
</dbReference>
<evidence type="ECO:0000313" key="4">
    <source>
        <dbReference type="Proteomes" id="UP000298030"/>
    </source>
</evidence>
<evidence type="ECO:0000313" key="3">
    <source>
        <dbReference type="EMBL" id="TEB27032.1"/>
    </source>
</evidence>
<feature type="compositionally biased region" description="Basic residues" evidence="1">
    <location>
        <begin position="56"/>
        <end position="71"/>
    </location>
</feature>
<dbReference type="InterPro" id="IPR001900">
    <property type="entry name" value="RNase_II/R"/>
</dbReference>
<dbReference type="SUPFAM" id="SSF50249">
    <property type="entry name" value="Nucleic acid-binding proteins"/>
    <property type="match status" value="1"/>
</dbReference>
<dbReference type="GO" id="GO:0006402">
    <property type="term" value="P:mRNA catabolic process"/>
    <property type="evidence" value="ECO:0007669"/>
    <property type="project" value="TreeGrafter"/>
</dbReference>
<comment type="caution">
    <text evidence="3">The sequence shown here is derived from an EMBL/GenBank/DDBJ whole genome shotgun (WGS) entry which is preliminary data.</text>
</comment>
<protein>
    <submittedName>
        <fullName evidence="3">RNB-domain-containing protein</fullName>
    </submittedName>
</protein>
<dbReference type="PANTHER" id="PTHR23355:SF65">
    <property type="entry name" value="EXORIBONUCLEASE CYT-4, PUTATIVE (AFU_ORTHOLOGUE AFUA_7G01550)-RELATED"/>
    <property type="match status" value="1"/>
</dbReference>
<evidence type="ECO:0000256" key="1">
    <source>
        <dbReference type="SAM" id="MobiDB-lite"/>
    </source>
</evidence>
<reference evidence="3 4" key="1">
    <citation type="journal article" date="2019" name="Nat. Ecol. Evol.">
        <title>Megaphylogeny resolves global patterns of mushroom evolution.</title>
        <authorList>
            <person name="Varga T."/>
            <person name="Krizsan K."/>
            <person name="Foldi C."/>
            <person name="Dima B."/>
            <person name="Sanchez-Garcia M."/>
            <person name="Sanchez-Ramirez S."/>
            <person name="Szollosi G.J."/>
            <person name="Szarkandi J.G."/>
            <person name="Papp V."/>
            <person name="Albert L."/>
            <person name="Andreopoulos W."/>
            <person name="Angelini C."/>
            <person name="Antonin V."/>
            <person name="Barry K.W."/>
            <person name="Bougher N.L."/>
            <person name="Buchanan P."/>
            <person name="Buyck B."/>
            <person name="Bense V."/>
            <person name="Catcheside P."/>
            <person name="Chovatia M."/>
            <person name="Cooper J."/>
            <person name="Damon W."/>
            <person name="Desjardin D."/>
            <person name="Finy P."/>
            <person name="Geml J."/>
            <person name="Haridas S."/>
            <person name="Hughes K."/>
            <person name="Justo A."/>
            <person name="Karasinski D."/>
            <person name="Kautmanova I."/>
            <person name="Kiss B."/>
            <person name="Kocsube S."/>
            <person name="Kotiranta H."/>
            <person name="LaButti K.M."/>
            <person name="Lechner B.E."/>
            <person name="Liimatainen K."/>
            <person name="Lipzen A."/>
            <person name="Lukacs Z."/>
            <person name="Mihaltcheva S."/>
            <person name="Morgado L.N."/>
            <person name="Niskanen T."/>
            <person name="Noordeloos M.E."/>
            <person name="Ohm R.A."/>
            <person name="Ortiz-Santana B."/>
            <person name="Ovrebo C."/>
            <person name="Racz N."/>
            <person name="Riley R."/>
            <person name="Savchenko A."/>
            <person name="Shiryaev A."/>
            <person name="Soop K."/>
            <person name="Spirin V."/>
            <person name="Szebenyi C."/>
            <person name="Tomsovsky M."/>
            <person name="Tulloss R.E."/>
            <person name="Uehling J."/>
            <person name="Grigoriev I.V."/>
            <person name="Vagvolgyi C."/>
            <person name="Papp T."/>
            <person name="Martin F.M."/>
            <person name="Miettinen O."/>
            <person name="Hibbett D.S."/>
            <person name="Nagy L.G."/>
        </authorList>
    </citation>
    <scope>NUCLEOTIDE SEQUENCE [LARGE SCALE GENOMIC DNA]</scope>
    <source>
        <strain evidence="3 4">FP101781</strain>
    </source>
</reference>
<dbReference type="GO" id="GO:0003723">
    <property type="term" value="F:RNA binding"/>
    <property type="evidence" value="ECO:0007669"/>
    <property type="project" value="InterPro"/>
</dbReference>
<feature type="compositionally biased region" description="Low complexity" evidence="1">
    <location>
        <begin position="23"/>
        <end position="49"/>
    </location>
</feature>
<feature type="domain" description="RNB" evidence="2">
    <location>
        <begin position="471"/>
        <end position="830"/>
    </location>
</feature>
<dbReference type="InterPro" id="IPR050180">
    <property type="entry name" value="RNR_Ribonuclease"/>
</dbReference>